<proteinExistence type="inferred from homology"/>
<dbReference type="Pfam" id="PF00126">
    <property type="entry name" value="HTH_1"/>
    <property type="match status" value="1"/>
</dbReference>
<dbReference type="SUPFAM" id="SSF53850">
    <property type="entry name" value="Periplasmic binding protein-like II"/>
    <property type="match status" value="1"/>
</dbReference>
<accession>A0ABW3KI41</accession>
<keyword evidence="2" id="KW-0805">Transcription regulation</keyword>
<dbReference type="CDD" id="cd08414">
    <property type="entry name" value="PBP2_LTTR_aromatics_like"/>
    <property type="match status" value="1"/>
</dbReference>
<comment type="caution">
    <text evidence="6">The sequence shown here is derived from an EMBL/GenBank/DDBJ whole genome shotgun (WGS) entry which is preliminary data.</text>
</comment>
<keyword evidence="3" id="KW-0238">DNA-binding</keyword>
<dbReference type="InterPro" id="IPR036388">
    <property type="entry name" value="WH-like_DNA-bd_sf"/>
</dbReference>
<dbReference type="Gene3D" id="3.40.190.10">
    <property type="entry name" value="Periplasmic binding protein-like II"/>
    <property type="match status" value="2"/>
</dbReference>
<dbReference type="InterPro" id="IPR000847">
    <property type="entry name" value="LysR_HTH_N"/>
</dbReference>
<evidence type="ECO:0000256" key="2">
    <source>
        <dbReference type="ARBA" id="ARBA00023015"/>
    </source>
</evidence>
<dbReference type="PANTHER" id="PTHR30346:SF0">
    <property type="entry name" value="HCA OPERON TRANSCRIPTIONAL ACTIVATOR HCAR"/>
    <property type="match status" value="1"/>
</dbReference>
<dbReference type="SUPFAM" id="SSF46785">
    <property type="entry name" value="Winged helix' DNA-binding domain"/>
    <property type="match status" value="1"/>
</dbReference>
<keyword evidence="7" id="KW-1185">Reference proteome</keyword>
<dbReference type="PROSITE" id="PS50931">
    <property type="entry name" value="HTH_LYSR"/>
    <property type="match status" value="1"/>
</dbReference>
<feature type="domain" description="HTH lysR-type" evidence="5">
    <location>
        <begin position="1"/>
        <end position="60"/>
    </location>
</feature>
<name>A0ABW3KI41_9GAMM</name>
<dbReference type="RefSeq" id="WP_379558486.1">
    <property type="nucleotide sequence ID" value="NZ_JBHTJS010000036.1"/>
</dbReference>
<dbReference type="PRINTS" id="PR00039">
    <property type="entry name" value="HTHLYSR"/>
</dbReference>
<dbReference type="Proteomes" id="UP001597048">
    <property type="component" value="Unassembled WGS sequence"/>
</dbReference>
<protein>
    <submittedName>
        <fullName evidence="6">LysR family transcriptional regulator</fullName>
    </submittedName>
</protein>
<evidence type="ECO:0000256" key="1">
    <source>
        <dbReference type="ARBA" id="ARBA00009437"/>
    </source>
</evidence>
<sequence>MELLQRRLVQFLAVVEQGNIHAAAKQLHVAQPALSRAMKALEEELGLQLLVRQPRGVVPTAAGLVLVDYAHRAARILQQGVSMARDCALRKSGKLLIGYGIFASMSCMPDLIVGFRKAYPDIDVHLRLLATNEQLEALDKGSINLGFAFSIACKQPLESWRISREKPMVLVNKGHPWFSRNRLKVEELADEPMILGNIQRWGYYREIINAICLSAGFSPRVAAEADELPDMMAHLRMGEGIGIMGEGILDQLPPSIKAIPLSNHRLTFDLSMVWNPESPDDISLLFIEYIKSQTLG</sequence>
<dbReference type="InterPro" id="IPR036390">
    <property type="entry name" value="WH_DNA-bd_sf"/>
</dbReference>
<evidence type="ECO:0000313" key="7">
    <source>
        <dbReference type="Proteomes" id="UP001597048"/>
    </source>
</evidence>
<evidence type="ECO:0000313" key="6">
    <source>
        <dbReference type="EMBL" id="MFD1008505.1"/>
    </source>
</evidence>
<evidence type="ECO:0000256" key="4">
    <source>
        <dbReference type="ARBA" id="ARBA00023163"/>
    </source>
</evidence>
<evidence type="ECO:0000259" key="5">
    <source>
        <dbReference type="PROSITE" id="PS50931"/>
    </source>
</evidence>
<comment type="similarity">
    <text evidence="1">Belongs to the LysR transcriptional regulatory family.</text>
</comment>
<dbReference type="Pfam" id="PF03466">
    <property type="entry name" value="LysR_substrate"/>
    <property type="match status" value="1"/>
</dbReference>
<gene>
    <name evidence="6" type="ORF">ACFQ1C_10105</name>
</gene>
<reference evidence="7" key="1">
    <citation type="journal article" date="2019" name="Int. J. Syst. Evol. Microbiol.">
        <title>The Global Catalogue of Microorganisms (GCM) 10K type strain sequencing project: providing services to taxonomists for standard genome sequencing and annotation.</title>
        <authorList>
            <consortium name="The Broad Institute Genomics Platform"/>
            <consortium name="The Broad Institute Genome Sequencing Center for Infectious Disease"/>
            <person name="Wu L."/>
            <person name="Ma J."/>
        </authorList>
    </citation>
    <scope>NUCLEOTIDE SEQUENCE [LARGE SCALE GENOMIC DNA]</scope>
    <source>
        <strain evidence="7">CCUG 60525</strain>
    </source>
</reference>
<evidence type="ECO:0000256" key="3">
    <source>
        <dbReference type="ARBA" id="ARBA00023125"/>
    </source>
</evidence>
<dbReference type="EMBL" id="JBHTJS010000036">
    <property type="protein sequence ID" value="MFD1008505.1"/>
    <property type="molecule type" value="Genomic_DNA"/>
</dbReference>
<dbReference type="InterPro" id="IPR005119">
    <property type="entry name" value="LysR_subst-bd"/>
</dbReference>
<keyword evidence="4" id="KW-0804">Transcription</keyword>
<dbReference type="Gene3D" id="1.10.10.10">
    <property type="entry name" value="Winged helix-like DNA-binding domain superfamily/Winged helix DNA-binding domain"/>
    <property type="match status" value="1"/>
</dbReference>
<dbReference type="PANTHER" id="PTHR30346">
    <property type="entry name" value="TRANSCRIPTIONAL DUAL REGULATOR HCAR-RELATED"/>
    <property type="match status" value="1"/>
</dbReference>
<organism evidence="6 7">
    <name type="scientific">Oceanisphaera ostreae</name>
    <dbReference type="NCBI Taxonomy" id="914151"/>
    <lineage>
        <taxon>Bacteria</taxon>
        <taxon>Pseudomonadati</taxon>
        <taxon>Pseudomonadota</taxon>
        <taxon>Gammaproteobacteria</taxon>
        <taxon>Aeromonadales</taxon>
        <taxon>Aeromonadaceae</taxon>
        <taxon>Oceanisphaera</taxon>
    </lineage>
</organism>